<feature type="domain" description="Protein-glutamine gamma-glutamyltransferase-like C-terminal" evidence="4">
    <location>
        <begin position="171"/>
        <end position="234"/>
    </location>
</feature>
<protein>
    <recommendedName>
        <fullName evidence="4">Protein-glutamine gamma-glutamyltransferase-like C-terminal domain-containing protein</fullName>
    </recommendedName>
</protein>
<keyword evidence="2" id="KW-0472">Membrane</keyword>
<evidence type="ECO:0000259" key="4">
    <source>
        <dbReference type="Pfam" id="PF13559"/>
    </source>
</evidence>
<keyword evidence="2" id="KW-0812">Transmembrane</keyword>
<keyword evidence="3" id="KW-0732">Signal</keyword>
<dbReference type="InterPro" id="IPR025403">
    <property type="entry name" value="TgpA-like_C"/>
</dbReference>
<accession>A0A840G0Y7</accession>
<feature type="transmembrane region" description="Helical" evidence="2">
    <location>
        <begin position="95"/>
        <end position="113"/>
    </location>
</feature>
<proteinExistence type="predicted"/>
<evidence type="ECO:0000256" key="1">
    <source>
        <dbReference type="SAM" id="MobiDB-lite"/>
    </source>
</evidence>
<name>A0A840G0Y7_9BURK</name>
<feature type="region of interest" description="Disordered" evidence="1">
    <location>
        <begin position="46"/>
        <end position="79"/>
    </location>
</feature>
<evidence type="ECO:0000313" key="5">
    <source>
        <dbReference type="EMBL" id="MBB4225249.1"/>
    </source>
</evidence>
<evidence type="ECO:0000256" key="3">
    <source>
        <dbReference type="SAM" id="SignalP"/>
    </source>
</evidence>
<dbReference type="Proteomes" id="UP000524450">
    <property type="component" value="Unassembled WGS sequence"/>
</dbReference>
<keyword evidence="2" id="KW-1133">Transmembrane helix</keyword>
<organism evidence="5 6">
    <name type="scientific">Variovorax guangxiensis</name>
    <dbReference type="NCBI Taxonomy" id="1775474"/>
    <lineage>
        <taxon>Bacteria</taxon>
        <taxon>Pseudomonadati</taxon>
        <taxon>Pseudomonadota</taxon>
        <taxon>Betaproteobacteria</taxon>
        <taxon>Burkholderiales</taxon>
        <taxon>Comamonadaceae</taxon>
        <taxon>Variovorax</taxon>
    </lineage>
</organism>
<evidence type="ECO:0000256" key="2">
    <source>
        <dbReference type="SAM" id="Phobius"/>
    </source>
</evidence>
<dbReference type="AlphaFoldDB" id="A0A840G0Y7"/>
<feature type="signal peptide" evidence="3">
    <location>
        <begin position="1"/>
        <end position="31"/>
    </location>
</feature>
<dbReference type="RefSeq" id="WP_311737075.1">
    <property type="nucleotide sequence ID" value="NZ_JACIFZ010000011.1"/>
</dbReference>
<reference evidence="5 6" key="1">
    <citation type="submission" date="2020-08" db="EMBL/GenBank/DDBJ databases">
        <title>Genomic Encyclopedia of Type Strains, Phase IV (KMG-V): Genome sequencing to study the core and pangenomes of soil and plant-associated prokaryotes.</title>
        <authorList>
            <person name="Whitman W."/>
        </authorList>
    </citation>
    <scope>NUCLEOTIDE SEQUENCE [LARGE SCALE GENOMIC DNA]</scope>
    <source>
        <strain evidence="5 6">34/80</strain>
    </source>
</reference>
<feature type="chain" id="PRO_5032953888" description="Protein-glutamine gamma-glutamyltransferase-like C-terminal domain-containing protein" evidence="3">
    <location>
        <begin position="32"/>
        <end position="264"/>
    </location>
</feature>
<comment type="caution">
    <text evidence="5">The sequence shown here is derived from an EMBL/GenBank/DDBJ whole genome shotgun (WGS) entry which is preliminary data.</text>
</comment>
<evidence type="ECO:0000313" key="6">
    <source>
        <dbReference type="Proteomes" id="UP000524450"/>
    </source>
</evidence>
<sequence length="264" mass="28641">MDSVDMRRLRVAAAVLAAWAASLMLPATSTAAETVLTREQVQAAADKVRADPNMPGTRTEKKLRFKERDEEEEEPEKKTDSLDWLRDFVRAVAEGARWLIWGLAALALAWLAVRLHRWIRVRAGGTRPGKAPLPSHVGSLDIRPESLPGDIGNAAAGLWQRGQHRPALSLLYRGALSRLVHAHAVPVRAASTEGECVVLASTRLSPDAQAFFVRLIEAWQLAAYGGRLPSTAQVLAICGEFDMYLPAKPAAAVQDDSLMKGAAA</sequence>
<gene>
    <name evidence="5" type="ORF">GGD71_006059</name>
</gene>
<dbReference type="EMBL" id="JACIFZ010000011">
    <property type="protein sequence ID" value="MBB4225249.1"/>
    <property type="molecule type" value="Genomic_DNA"/>
</dbReference>
<feature type="compositionally biased region" description="Basic and acidic residues" evidence="1">
    <location>
        <begin position="58"/>
        <end position="68"/>
    </location>
</feature>
<dbReference type="Pfam" id="PF13559">
    <property type="entry name" value="DUF4129"/>
    <property type="match status" value="1"/>
</dbReference>